<reference evidence="4 5" key="1">
    <citation type="journal article" date="2020" name="Mol. Plant">
        <title>The Chromosome-Based Rubber Tree Genome Provides New Insights into Spurge Genome Evolution and Rubber Biosynthesis.</title>
        <authorList>
            <person name="Liu J."/>
            <person name="Shi C."/>
            <person name="Shi C.C."/>
            <person name="Li W."/>
            <person name="Zhang Q.J."/>
            <person name="Zhang Y."/>
            <person name="Li K."/>
            <person name="Lu H.F."/>
            <person name="Shi C."/>
            <person name="Zhu S.T."/>
            <person name="Xiao Z.Y."/>
            <person name="Nan H."/>
            <person name="Yue Y."/>
            <person name="Zhu X.G."/>
            <person name="Wu Y."/>
            <person name="Hong X.N."/>
            <person name="Fan G.Y."/>
            <person name="Tong Y."/>
            <person name="Zhang D."/>
            <person name="Mao C.L."/>
            <person name="Liu Y.L."/>
            <person name="Hao S.J."/>
            <person name="Liu W.Q."/>
            <person name="Lv M.Q."/>
            <person name="Zhang H.B."/>
            <person name="Liu Y."/>
            <person name="Hu-Tang G.R."/>
            <person name="Wang J.P."/>
            <person name="Wang J.H."/>
            <person name="Sun Y.H."/>
            <person name="Ni S.B."/>
            <person name="Chen W.B."/>
            <person name="Zhang X.C."/>
            <person name="Jiao Y.N."/>
            <person name="Eichler E.E."/>
            <person name="Li G.H."/>
            <person name="Liu X."/>
            <person name="Gao L.Z."/>
        </authorList>
    </citation>
    <scope>NUCLEOTIDE SEQUENCE [LARGE SCALE GENOMIC DNA]</scope>
    <source>
        <strain evidence="5">cv. GT1</strain>
        <tissue evidence="4">Leaf</tissue>
    </source>
</reference>
<comment type="caution">
    <text evidence="4">The sequence shown here is derived from an EMBL/GenBank/DDBJ whole genome shotgun (WGS) entry which is preliminary data.</text>
</comment>
<sequence length="88" mass="9727">MPVHQSLYLGAEAPINEDLAGIGFLTENAASSVLLWVLENISDTVLAVYTVNGSHALDLLRAKASDPQWLIMQRKTEVEIIKGWMAKY</sequence>
<dbReference type="GO" id="GO:0008239">
    <property type="term" value="F:dipeptidyl-peptidase activity"/>
    <property type="evidence" value="ECO:0007669"/>
    <property type="project" value="TreeGrafter"/>
</dbReference>
<dbReference type="EMBL" id="JAAGAX010000006">
    <property type="protein sequence ID" value="KAF2310059.1"/>
    <property type="molecule type" value="Genomic_DNA"/>
</dbReference>
<evidence type="ECO:0000256" key="1">
    <source>
        <dbReference type="ARBA" id="ARBA00022670"/>
    </source>
</evidence>
<dbReference type="GO" id="GO:0006508">
    <property type="term" value="P:proteolysis"/>
    <property type="evidence" value="ECO:0007669"/>
    <property type="project" value="UniProtKB-KW"/>
</dbReference>
<evidence type="ECO:0000313" key="4">
    <source>
        <dbReference type="EMBL" id="KAF2310059.1"/>
    </source>
</evidence>
<keyword evidence="3" id="KW-0378">Hydrolase</keyword>
<accession>A0A6A6MDL9</accession>
<evidence type="ECO:0000313" key="5">
    <source>
        <dbReference type="Proteomes" id="UP000467840"/>
    </source>
</evidence>
<keyword evidence="2" id="KW-0732">Signal</keyword>
<name>A0A6A6MDL9_HEVBR</name>
<organism evidence="4 5">
    <name type="scientific">Hevea brasiliensis</name>
    <name type="common">Para rubber tree</name>
    <name type="synonym">Siphonia brasiliensis</name>
    <dbReference type="NCBI Taxonomy" id="3981"/>
    <lineage>
        <taxon>Eukaryota</taxon>
        <taxon>Viridiplantae</taxon>
        <taxon>Streptophyta</taxon>
        <taxon>Embryophyta</taxon>
        <taxon>Tracheophyta</taxon>
        <taxon>Spermatophyta</taxon>
        <taxon>Magnoliopsida</taxon>
        <taxon>eudicotyledons</taxon>
        <taxon>Gunneridae</taxon>
        <taxon>Pentapetalae</taxon>
        <taxon>rosids</taxon>
        <taxon>fabids</taxon>
        <taxon>Malpighiales</taxon>
        <taxon>Euphorbiaceae</taxon>
        <taxon>Crotonoideae</taxon>
        <taxon>Micrandreae</taxon>
        <taxon>Hevea</taxon>
    </lineage>
</organism>
<evidence type="ECO:0000256" key="3">
    <source>
        <dbReference type="ARBA" id="ARBA00022801"/>
    </source>
</evidence>
<proteinExistence type="predicted"/>
<gene>
    <name evidence="4" type="ORF">GH714_006369</name>
</gene>
<dbReference type="InterPro" id="IPR029058">
    <property type="entry name" value="AB_hydrolase_fold"/>
</dbReference>
<evidence type="ECO:0000256" key="2">
    <source>
        <dbReference type="ARBA" id="ARBA00022729"/>
    </source>
</evidence>
<dbReference type="Gene3D" id="3.40.50.1820">
    <property type="entry name" value="alpha/beta hydrolase"/>
    <property type="match status" value="1"/>
</dbReference>
<keyword evidence="5" id="KW-1185">Reference proteome</keyword>
<dbReference type="PANTHER" id="PTHR11010">
    <property type="entry name" value="PROTEASE S28 PRO-X CARBOXYPEPTIDASE-RELATED"/>
    <property type="match status" value="1"/>
</dbReference>
<dbReference type="PANTHER" id="PTHR11010:SF114">
    <property type="entry name" value="SERINE CARBOXYPEPTIDASE S28 FAMILY PROTEIN"/>
    <property type="match status" value="1"/>
</dbReference>
<dbReference type="Proteomes" id="UP000467840">
    <property type="component" value="Chromosome 14"/>
</dbReference>
<dbReference type="AlphaFoldDB" id="A0A6A6MDL9"/>
<keyword evidence="1" id="KW-0645">Protease</keyword>
<protein>
    <submittedName>
        <fullName evidence="4">Uncharacterized protein</fullName>
    </submittedName>
</protein>